<dbReference type="EMBL" id="CAJJDP010000008">
    <property type="protein sequence ID" value="CAD8138475.1"/>
    <property type="molecule type" value="Genomic_DNA"/>
</dbReference>
<feature type="transmembrane region" description="Helical" evidence="1">
    <location>
        <begin position="38"/>
        <end position="59"/>
    </location>
</feature>
<evidence type="ECO:0000313" key="2">
    <source>
        <dbReference type="EMBL" id="CAD8138475.1"/>
    </source>
</evidence>
<organism evidence="2 3">
    <name type="scientific">Paramecium octaurelia</name>
    <dbReference type="NCBI Taxonomy" id="43137"/>
    <lineage>
        <taxon>Eukaryota</taxon>
        <taxon>Sar</taxon>
        <taxon>Alveolata</taxon>
        <taxon>Ciliophora</taxon>
        <taxon>Intramacronucleata</taxon>
        <taxon>Oligohymenophorea</taxon>
        <taxon>Peniculida</taxon>
        <taxon>Parameciidae</taxon>
        <taxon>Paramecium</taxon>
    </lineage>
</organism>
<accession>A0A8S1SE46</accession>
<reference evidence="2" key="1">
    <citation type="submission" date="2021-01" db="EMBL/GenBank/DDBJ databases">
        <authorList>
            <consortium name="Genoscope - CEA"/>
            <person name="William W."/>
        </authorList>
    </citation>
    <scope>NUCLEOTIDE SEQUENCE</scope>
</reference>
<feature type="transmembrane region" description="Helical" evidence="1">
    <location>
        <begin position="239"/>
        <end position="260"/>
    </location>
</feature>
<gene>
    <name evidence="2" type="ORF">POCTA_138.1.T0090398</name>
</gene>
<keyword evidence="1" id="KW-0472">Membrane</keyword>
<evidence type="ECO:0000256" key="1">
    <source>
        <dbReference type="SAM" id="Phobius"/>
    </source>
</evidence>
<evidence type="ECO:0000313" key="3">
    <source>
        <dbReference type="Proteomes" id="UP000683925"/>
    </source>
</evidence>
<dbReference type="AlphaFoldDB" id="A0A8S1SE46"/>
<comment type="caution">
    <text evidence="2">The sequence shown here is derived from an EMBL/GenBank/DDBJ whole genome shotgun (WGS) entry which is preliminary data.</text>
</comment>
<keyword evidence="3" id="KW-1185">Reference proteome</keyword>
<name>A0A8S1SE46_PAROT</name>
<sequence>MENKFQNPLIYNKKVEINNYKYFIYKIQIQMVLTDKPCFGFSIAALVIYVTIFGTANIIGYGPINQPMSNGKQCELIYFPDLKDISKTLCLDECPKKGDTKLQCDNCSGNILNTDEYNNACLPTLYNQLTQVMPALKTPKLNNFTQSLISNSEFVITGLFFLLSILYVGQRMVRQYFSLMISFLTNFYPYGLLWLSIVMAYRLSNFHDMDKLERTGESRQLNYQTIGILVEAFNHKSTYTIMLLILIKVFIGSLITQCFHKNDKEGYRLKSYISLTIRKKLGQYTLRYNSVIQILVVINFFIMYYSITAALSNGSIDSTQTAYSQYQTSILGITLAIIVFCLFVYASKILRLYTDYFIYIFTLQQLLWEKEQNIQILKNSLEAFGTISFLAFKQIINSPKSLGIRFMYLIKKSAVAHKWENDLSLLTSLSLGRQVFYLTQNQVNNQPIASFQLQESIDALNIQDLDIVYILYQQAEYILQYSGWSIGCIIGLVNSLFGCGFSTIVLMIPLCCDLSYVIGAQIIKGFLTFGLIEYNQDDDQLMKYYKSIILIEKEELISKQNKQQQK</sequence>
<feature type="transmembrane region" description="Helical" evidence="1">
    <location>
        <begin position="288"/>
        <end position="307"/>
    </location>
</feature>
<feature type="transmembrane region" description="Helical" evidence="1">
    <location>
        <begin position="176"/>
        <end position="201"/>
    </location>
</feature>
<feature type="transmembrane region" description="Helical" evidence="1">
    <location>
        <begin position="327"/>
        <end position="346"/>
    </location>
</feature>
<protein>
    <recommendedName>
        <fullName evidence="4">Transmembrane protein</fullName>
    </recommendedName>
</protein>
<dbReference type="Proteomes" id="UP000683925">
    <property type="component" value="Unassembled WGS sequence"/>
</dbReference>
<dbReference type="OrthoDB" id="295982at2759"/>
<feature type="transmembrane region" description="Helical" evidence="1">
    <location>
        <begin position="484"/>
        <end position="508"/>
    </location>
</feature>
<keyword evidence="1" id="KW-0812">Transmembrane</keyword>
<evidence type="ECO:0008006" key="4">
    <source>
        <dbReference type="Google" id="ProtNLM"/>
    </source>
</evidence>
<dbReference type="OMA" id="DEYNNAC"/>
<proteinExistence type="predicted"/>
<feature type="transmembrane region" description="Helical" evidence="1">
    <location>
        <begin position="148"/>
        <end position="169"/>
    </location>
</feature>
<feature type="transmembrane region" description="Helical" evidence="1">
    <location>
        <begin position="514"/>
        <end position="534"/>
    </location>
</feature>
<keyword evidence="1" id="KW-1133">Transmembrane helix</keyword>